<dbReference type="Gene3D" id="3.10.50.10">
    <property type="match status" value="1"/>
</dbReference>
<protein>
    <submittedName>
        <fullName evidence="1">Uncharacterized protein</fullName>
    </submittedName>
</protein>
<reference evidence="2" key="1">
    <citation type="journal article" date="2018" name="Proc. Natl. Acad. Sci. U.S.A.">
        <title>Linking secondary metabolites to gene clusters through genome sequencing of six diverse Aspergillus species.</title>
        <authorList>
            <person name="Kaerboelling I."/>
            <person name="Vesth T.C."/>
            <person name="Frisvad J.C."/>
            <person name="Nybo J.L."/>
            <person name="Theobald S."/>
            <person name="Kuo A."/>
            <person name="Bowyer P."/>
            <person name="Matsuda Y."/>
            <person name="Mondo S."/>
            <person name="Lyhne E.K."/>
            <person name="Kogle M.E."/>
            <person name="Clum A."/>
            <person name="Lipzen A."/>
            <person name="Salamov A."/>
            <person name="Ngan C.Y."/>
            <person name="Daum C."/>
            <person name="Chiniquy J."/>
            <person name="Barry K."/>
            <person name="LaButti K."/>
            <person name="Haridas S."/>
            <person name="Simmons B.A."/>
            <person name="Magnuson J.K."/>
            <person name="Mortensen U.H."/>
            <person name="Larsen T.O."/>
            <person name="Grigoriev I.V."/>
            <person name="Baker S.E."/>
            <person name="Andersen M.R."/>
        </authorList>
    </citation>
    <scope>NUCLEOTIDE SEQUENCE [LARGE SCALE GENOMIC DNA]</scope>
    <source>
        <strain evidence="2">IBT 16806</strain>
    </source>
</reference>
<dbReference type="Proteomes" id="UP000234474">
    <property type="component" value="Unassembled WGS sequence"/>
</dbReference>
<dbReference type="OrthoDB" id="73875at2759"/>
<evidence type="ECO:0000313" key="1">
    <source>
        <dbReference type="EMBL" id="PKX93568.1"/>
    </source>
</evidence>
<dbReference type="AlphaFoldDB" id="A0A2I1C7F6"/>
<dbReference type="RefSeq" id="XP_024682163.1">
    <property type="nucleotide sequence ID" value="XM_024824849.1"/>
</dbReference>
<evidence type="ECO:0000313" key="2">
    <source>
        <dbReference type="Proteomes" id="UP000234474"/>
    </source>
</evidence>
<dbReference type="GeneID" id="36532174"/>
<dbReference type="VEuPathDB" id="FungiDB:P174DRAFT_420166"/>
<dbReference type="EMBL" id="MSZS01000004">
    <property type="protein sequence ID" value="PKX93568.1"/>
    <property type="molecule type" value="Genomic_DNA"/>
</dbReference>
<dbReference type="InterPro" id="IPR029070">
    <property type="entry name" value="Chitinase_insertion_sf"/>
</dbReference>
<keyword evidence="2" id="KW-1185">Reference proteome</keyword>
<sequence>MGIIDEKRLPPKLYKDAAVKVIHWENQWVAYDDEETLEIKAQFALGQDLGGLMTCPMGASRTPSISALSNSSEHIQVKKTIDQCKWTNCGQMCPTGYQAVLRTDKNRHNKEELMLDTTTSAATTLAQRGMVEVGSTQGGCHKGYQAACCTVKATNSMDAWNSCVWAGEPDECKASCPILQNFPQVFSNSGSGAVKCNKG</sequence>
<dbReference type="Gene3D" id="3.20.20.80">
    <property type="entry name" value="Glycosidases"/>
    <property type="match status" value="1"/>
</dbReference>
<gene>
    <name evidence="1" type="ORF">P174DRAFT_420166</name>
</gene>
<proteinExistence type="predicted"/>
<dbReference type="STRING" id="1392255.A0A2I1C7F6"/>
<organism evidence="1 2">
    <name type="scientific">Aspergillus novofumigatus (strain IBT 16806)</name>
    <dbReference type="NCBI Taxonomy" id="1392255"/>
    <lineage>
        <taxon>Eukaryota</taxon>
        <taxon>Fungi</taxon>
        <taxon>Dikarya</taxon>
        <taxon>Ascomycota</taxon>
        <taxon>Pezizomycotina</taxon>
        <taxon>Eurotiomycetes</taxon>
        <taxon>Eurotiomycetidae</taxon>
        <taxon>Eurotiales</taxon>
        <taxon>Aspergillaceae</taxon>
        <taxon>Aspergillus</taxon>
        <taxon>Aspergillus subgen. Fumigati</taxon>
    </lineage>
</organism>
<name>A0A2I1C7F6_ASPN1</name>
<accession>A0A2I1C7F6</accession>
<comment type="caution">
    <text evidence="1">The sequence shown here is derived from an EMBL/GenBank/DDBJ whole genome shotgun (WGS) entry which is preliminary data.</text>
</comment>